<keyword evidence="3" id="KW-1185">Reference proteome</keyword>
<evidence type="ECO:0000313" key="2">
    <source>
        <dbReference type="EMBL" id="KDN53575.1"/>
    </source>
</evidence>
<name>A0A066WSA6_TILAU</name>
<feature type="region of interest" description="Disordered" evidence="1">
    <location>
        <begin position="1"/>
        <end position="21"/>
    </location>
</feature>
<gene>
    <name evidence="2" type="ORF">K437DRAFT_2431</name>
</gene>
<dbReference type="AlphaFoldDB" id="A0A066WSA6"/>
<protein>
    <submittedName>
        <fullName evidence="2">Uncharacterized protein</fullName>
    </submittedName>
</protein>
<dbReference type="RefSeq" id="XP_013246355.1">
    <property type="nucleotide sequence ID" value="XM_013390901.1"/>
</dbReference>
<dbReference type="GeneID" id="25263110"/>
<accession>A0A066WSA6</accession>
<organism evidence="2 3">
    <name type="scientific">Tilletiaria anomala (strain ATCC 24038 / CBS 436.72 / UBC 951)</name>
    <dbReference type="NCBI Taxonomy" id="1037660"/>
    <lineage>
        <taxon>Eukaryota</taxon>
        <taxon>Fungi</taxon>
        <taxon>Dikarya</taxon>
        <taxon>Basidiomycota</taxon>
        <taxon>Ustilaginomycotina</taxon>
        <taxon>Exobasidiomycetes</taxon>
        <taxon>Georgefischeriales</taxon>
        <taxon>Tilletiariaceae</taxon>
        <taxon>Tilletiaria</taxon>
    </lineage>
</organism>
<evidence type="ECO:0000256" key="1">
    <source>
        <dbReference type="SAM" id="MobiDB-lite"/>
    </source>
</evidence>
<dbReference type="Proteomes" id="UP000027361">
    <property type="component" value="Unassembled WGS sequence"/>
</dbReference>
<comment type="caution">
    <text evidence="2">The sequence shown here is derived from an EMBL/GenBank/DDBJ whole genome shotgun (WGS) entry which is preliminary data.</text>
</comment>
<dbReference type="HOGENOM" id="CLU_1422337_0_0_1"/>
<reference evidence="2 3" key="1">
    <citation type="submission" date="2014-05" db="EMBL/GenBank/DDBJ databases">
        <title>Draft genome sequence of a rare smut relative, Tilletiaria anomala UBC 951.</title>
        <authorList>
            <consortium name="DOE Joint Genome Institute"/>
            <person name="Toome M."/>
            <person name="Kuo A."/>
            <person name="Henrissat B."/>
            <person name="Lipzen A."/>
            <person name="Tritt A."/>
            <person name="Yoshinaga Y."/>
            <person name="Zane M."/>
            <person name="Barry K."/>
            <person name="Grigoriev I.V."/>
            <person name="Spatafora J.W."/>
            <person name="Aimea M.C."/>
        </authorList>
    </citation>
    <scope>NUCLEOTIDE SEQUENCE [LARGE SCALE GENOMIC DNA]</scope>
    <source>
        <strain evidence="2 3">UBC 951</strain>
    </source>
</reference>
<dbReference type="EMBL" id="JMSN01000001">
    <property type="protein sequence ID" value="KDN53575.1"/>
    <property type="molecule type" value="Genomic_DNA"/>
</dbReference>
<proteinExistence type="predicted"/>
<dbReference type="InParanoid" id="A0A066WSA6"/>
<evidence type="ECO:0000313" key="3">
    <source>
        <dbReference type="Proteomes" id="UP000027361"/>
    </source>
</evidence>
<sequence>MLAKGQRQRPSPRPVTMGEQARAVHRHLRRGKRLARRAPMMTIEPQAQARKTRMQQRKANMCVMGRPAGTSGRGTALLISSLEHWLMTEGAKDLQGRVRGKLASSCVWQLVCCALHSHCRTFHVDAFCHLSLTFIEARSADIAFAAKPGAFCIHSSDRRRELGRRPLPPTRRQPIQLDRAITQVHVAVRHW</sequence>